<dbReference type="GO" id="GO:0050830">
    <property type="term" value="P:defense response to Gram-positive bacterium"/>
    <property type="evidence" value="ECO:0007669"/>
    <property type="project" value="TreeGrafter"/>
</dbReference>
<dbReference type="GO" id="GO:0009897">
    <property type="term" value="C:external side of plasma membrane"/>
    <property type="evidence" value="ECO:0007669"/>
    <property type="project" value="TreeGrafter"/>
</dbReference>
<reference evidence="4" key="1">
    <citation type="submission" date="2021-01" db="EMBL/GenBank/DDBJ databases">
        <title>A chromosome-scale assembly of European eel, Anguilla anguilla.</title>
        <authorList>
            <person name="Henkel C."/>
            <person name="Jong-Raadsen S.A."/>
            <person name="Dufour S."/>
            <person name="Weltzien F.-A."/>
            <person name="Palstra A.P."/>
            <person name="Pelster B."/>
            <person name="Spaink H.P."/>
            <person name="Van Den Thillart G.E."/>
            <person name="Jansen H."/>
            <person name="Zahm M."/>
            <person name="Klopp C."/>
            <person name="Cedric C."/>
            <person name="Louis A."/>
            <person name="Berthelot C."/>
            <person name="Parey E."/>
            <person name="Roest Crollius H."/>
            <person name="Montfort J."/>
            <person name="Robinson-Rechavi M."/>
            <person name="Bucao C."/>
            <person name="Bouchez O."/>
            <person name="Gislard M."/>
            <person name="Lluch J."/>
            <person name="Milhes M."/>
            <person name="Lampietro C."/>
            <person name="Lopez Roques C."/>
            <person name="Donnadieu C."/>
            <person name="Braasch I."/>
            <person name="Desvignes T."/>
            <person name="Postlethwait J."/>
            <person name="Bobe J."/>
            <person name="Guiguen Y."/>
            <person name="Dirks R."/>
        </authorList>
    </citation>
    <scope>NUCLEOTIDE SEQUENCE</scope>
    <source>
        <strain evidence="4">Tag_6206</strain>
        <tissue evidence="4">Liver</tissue>
    </source>
</reference>
<dbReference type="PANTHER" id="PTHR46838">
    <property type="entry name" value="TUMOR NECROSIS FACTOR RECEPTOR SUPERFAMILY MEMBER 14"/>
    <property type="match status" value="1"/>
</dbReference>
<comment type="caution">
    <text evidence="4">The sequence shown here is derived from an EMBL/GenBank/DDBJ whole genome shotgun (WGS) entry which is preliminary data.</text>
</comment>
<dbReference type="GO" id="GO:0002720">
    <property type="term" value="P:positive regulation of cytokine production involved in immune response"/>
    <property type="evidence" value="ECO:0007669"/>
    <property type="project" value="TreeGrafter"/>
</dbReference>
<evidence type="ECO:0000256" key="2">
    <source>
        <dbReference type="SAM" id="Phobius"/>
    </source>
</evidence>
<keyword evidence="2" id="KW-0812">Transmembrane</keyword>
<feature type="transmembrane region" description="Helical" evidence="2">
    <location>
        <begin position="156"/>
        <end position="174"/>
    </location>
</feature>
<dbReference type="Proteomes" id="UP001044222">
    <property type="component" value="Unassembled WGS sequence"/>
</dbReference>
<dbReference type="InterPro" id="IPR001368">
    <property type="entry name" value="TNFR/NGFR_Cys_rich_reg"/>
</dbReference>
<keyword evidence="2" id="KW-1133">Transmembrane helix</keyword>
<evidence type="ECO:0000313" key="5">
    <source>
        <dbReference type="Proteomes" id="UP001044222"/>
    </source>
</evidence>
<dbReference type="SUPFAM" id="SSF57586">
    <property type="entry name" value="TNF receptor-like"/>
    <property type="match status" value="2"/>
</dbReference>
<dbReference type="AlphaFoldDB" id="A0A9D3LHG2"/>
<organism evidence="4 5">
    <name type="scientific">Anguilla anguilla</name>
    <name type="common">European freshwater eel</name>
    <name type="synonym">Muraena anguilla</name>
    <dbReference type="NCBI Taxonomy" id="7936"/>
    <lineage>
        <taxon>Eukaryota</taxon>
        <taxon>Metazoa</taxon>
        <taxon>Chordata</taxon>
        <taxon>Craniata</taxon>
        <taxon>Vertebrata</taxon>
        <taxon>Euteleostomi</taxon>
        <taxon>Actinopterygii</taxon>
        <taxon>Neopterygii</taxon>
        <taxon>Teleostei</taxon>
        <taxon>Anguilliformes</taxon>
        <taxon>Anguillidae</taxon>
        <taxon>Anguilla</taxon>
    </lineage>
</organism>
<keyword evidence="5" id="KW-1185">Reference proteome</keyword>
<protein>
    <recommendedName>
        <fullName evidence="3">TNFR-Cys domain-containing protein</fullName>
    </recommendedName>
</protein>
<feature type="domain" description="TNFR-Cys" evidence="3">
    <location>
        <begin position="22"/>
        <end position="65"/>
    </location>
</feature>
<keyword evidence="1" id="KW-1015">Disulfide bond</keyword>
<dbReference type="EMBL" id="JAFIRN010000840">
    <property type="protein sequence ID" value="KAG5829981.1"/>
    <property type="molecule type" value="Genomic_DNA"/>
</dbReference>
<dbReference type="GO" id="GO:2000406">
    <property type="term" value="P:positive regulation of T cell migration"/>
    <property type="evidence" value="ECO:0007669"/>
    <property type="project" value="TreeGrafter"/>
</dbReference>
<evidence type="ECO:0000259" key="3">
    <source>
        <dbReference type="PROSITE" id="PS50050"/>
    </source>
</evidence>
<name>A0A9D3LHG2_ANGAN</name>
<dbReference type="PROSITE" id="PS50050">
    <property type="entry name" value="TNFR_NGFR_2"/>
    <property type="match status" value="1"/>
</dbReference>
<dbReference type="PANTHER" id="PTHR46838:SF1">
    <property type="entry name" value="TUMOR NECROSIS FACTOR RECEPTOR SUPERFAMILY MEMBER 14"/>
    <property type="match status" value="1"/>
</dbReference>
<sequence>MCTPGTHVHEHCTKFGSTSCVPCAQKTFIDVPSSLPECLPCRMCDPGYSALKIVRECTPTSDTVCGPLDHHYCTKTDYKGCTFAQKHTICWHGQFIIRNGTTSANTKCGDCPDKTFSNESSSAYCKPHTGCQSLGLQEMTAGTNTLDNECGPRNSPVSIVIVTVLLVLVLVVILT</sequence>
<feature type="non-terminal residue" evidence="4">
    <location>
        <position position="1"/>
    </location>
</feature>
<dbReference type="Gene3D" id="2.10.50.10">
    <property type="entry name" value="Tumor Necrosis Factor Receptor, subunit A, domain 2"/>
    <property type="match status" value="3"/>
</dbReference>
<comment type="caution">
    <text evidence="1">Lacks conserved residue(s) required for the propagation of feature annotation.</text>
</comment>
<gene>
    <name evidence="4" type="ORF">ANANG_G00319740</name>
</gene>
<feature type="repeat" description="TNFR-Cys" evidence="1">
    <location>
        <begin position="22"/>
        <end position="65"/>
    </location>
</feature>
<dbReference type="GO" id="GO:0046642">
    <property type="term" value="P:negative regulation of alpha-beta T cell proliferation"/>
    <property type="evidence" value="ECO:0007669"/>
    <property type="project" value="TreeGrafter"/>
</dbReference>
<proteinExistence type="predicted"/>
<evidence type="ECO:0000256" key="1">
    <source>
        <dbReference type="PROSITE-ProRule" id="PRU00206"/>
    </source>
</evidence>
<dbReference type="Pfam" id="PF00020">
    <property type="entry name" value="TNFR_c6"/>
    <property type="match status" value="1"/>
</dbReference>
<dbReference type="GO" id="GO:0050829">
    <property type="term" value="P:defense response to Gram-negative bacterium"/>
    <property type="evidence" value="ECO:0007669"/>
    <property type="project" value="TreeGrafter"/>
</dbReference>
<keyword evidence="2" id="KW-0472">Membrane</keyword>
<feature type="disulfide bond" evidence="1">
    <location>
        <begin position="23"/>
        <end position="38"/>
    </location>
</feature>
<evidence type="ECO:0000313" key="4">
    <source>
        <dbReference type="EMBL" id="KAG5829981.1"/>
    </source>
</evidence>
<accession>A0A9D3LHG2</accession>
<dbReference type="SMART" id="SM00208">
    <property type="entry name" value="TNFR"/>
    <property type="match status" value="3"/>
</dbReference>